<name>A0ABD1FFI1_HYPHA</name>
<dbReference type="GO" id="GO:0005737">
    <property type="term" value="C:cytoplasm"/>
    <property type="evidence" value="ECO:0007669"/>
    <property type="project" value="UniProtKB-SubCell"/>
</dbReference>
<evidence type="ECO:0000256" key="1">
    <source>
        <dbReference type="ARBA" id="ARBA00004123"/>
    </source>
</evidence>
<keyword evidence="8" id="KW-1185">Reference proteome</keyword>
<dbReference type="EMBL" id="JBDJPC010000001">
    <property type="protein sequence ID" value="KAL1518026.1"/>
    <property type="molecule type" value="Genomic_DNA"/>
</dbReference>
<dbReference type="InterPro" id="IPR007052">
    <property type="entry name" value="CS_dom"/>
</dbReference>
<evidence type="ECO:0000313" key="7">
    <source>
        <dbReference type="EMBL" id="KAL1518026.1"/>
    </source>
</evidence>
<evidence type="ECO:0000256" key="3">
    <source>
        <dbReference type="ARBA" id="ARBA00018915"/>
    </source>
</evidence>
<evidence type="ECO:0000256" key="4">
    <source>
        <dbReference type="ARBA" id="ARBA00022490"/>
    </source>
</evidence>
<dbReference type="CDD" id="cd06467">
    <property type="entry name" value="p23_NUDC_like"/>
    <property type="match status" value="1"/>
</dbReference>
<keyword evidence="5" id="KW-0539">Nucleus</keyword>
<dbReference type="PANTHER" id="PTHR21664">
    <property type="entry name" value="CHRONIC MYELOGENOUS LEUKEMIA TUMOR ANTIGEN 66"/>
    <property type="match status" value="1"/>
</dbReference>
<gene>
    <name evidence="7" type="ORF">ABEB36_001712</name>
</gene>
<reference evidence="7 8" key="1">
    <citation type="submission" date="2024-05" db="EMBL/GenBank/DDBJ databases">
        <title>Genetic variation in Jamaican populations of the coffee berry borer (Hypothenemus hampei).</title>
        <authorList>
            <person name="Errbii M."/>
            <person name="Myrie A."/>
        </authorList>
    </citation>
    <scope>NUCLEOTIDE SEQUENCE [LARGE SCALE GENOMIC DNA]</scope>
    <source>
        <strain evidence="7">JA-Hopewell-2020-01-JO</strain>
        <tissue evidence="7">Whole body</tissue>
    </source>
</reference>
<organism evidence="7 8">
    <name type="scientific">Hypothenemus hampei</name>
    <name type="common">Coffee berry borer</name>
    <dbReference type="NCBI Taxonomy" id="57062"/>
    <lineage>
        <taxon>Eukaryota</taxon>
        <taxon>Metazoa</taxon>
        <taxon>Ecdysozoa</taxon>
        <taxon>Arthropoda</taxon>
        <taxon>Hexapoda</taxon>
        <taxon>Insecta</taxon>
        <taxon>Pterygota</taxon>
        <taxon>Neoptera</taxon>
        <taxon>Endopterygota</taxon>
        <taxon>Coleoptera</taxon>
        <taxon>Polyphaga</taxon>
        <taxon>Cucujiformia</taxon>
        <taxon>Curculionidae</taxon>
        <taxon>Scolytinae</taxon>
        <taxon>Hypothenemus</taxon>
    </lineage>
</organism>
<evidence type="ECO:0000256" key="5">
    <source>
        <dbReference type="ARBA" id="ARBA00023242"/>
    </source>
</evidence>
<dbReference type="PANTHER" id="PTHR21664:SF1">
    <property type="entry name" value="NUDC DOMAIN-CONTAINING PROTEIN 1"/>
    <property type="match status" value="1"/>
</dbReference>
<protein>
    <recommendedName>
        <fullName evidence="3">NudC domain-containing protein 1</fullName>
    </recommendedName>
</protein>
<dbReference type="AlphaFoldDB" id="A0ABD1FFI1"/>
<comment type="subcellular location">
    <subcellularLocation>
        <location evidence="2">Cytoplasm</location>
    </subcellularLocation>
    <subcellularLocation>
        <location evidence="1">Nucleus</location>
    </subcellularLocation>
</comment>
<dbReference type="PROSITE" id="PS51203">
    <property type="entry name" value="CS"/>
    <property type="match status" value="1"/>
</dbReference>
<dbReference type="Pfam" id="PF04969">
    <property type="entry name" value="CS"/>
    <property type="match status" value="1"/>
</dbReference>
<evidence type="ECO:0000256" key="2">
    <source>
        <dbReference type="ARBA" id="ARBA00004496"/>
    </source>
</evidence>
<dbReference type="Gene3D" id="2.60.40.790">
    <property type="match status" value="1"/>
</dbReference>
<dbReference type="Proteomes" id="UP001566132">
    <property type="component" value="Unassembled WGS sequence"/>
</dbReference>
<evidence type="ECO:0000313" key="8">
    <source>
        <dbReference type="Proteomes" id="UP001566132"/>
    </source>
</evidence>
<feature type="domain" description="CS" evidence="6">
    <location>
        <begin position="264"/>
        <end position="350"/>
    </location>
</feature>
<sequence>MSVITLEIKPDRLLMDPNFDGYKLSLEELKFSKQNLKIPTGKALLNPSKSGLLHAKLFGLHNHLIYDRFDQFFSVYFIDKQFNIQKAYVDNDSEQLVEPVNVYSIPNERDVATGDYNATLCFASPEYAVASDGMGLLYVLNTKDKKNDDQFECVFSDKVLDNGEKGFVVSDALYHSGKQELHVLLLHIEEDDSNRFVSVIHWLTFKGSFDNNWGQVGLKQLKTKGEIQYLHLEINCDHVYVVSENPVKFTLNSEHPIEENIAETQRKNYQWIQNFEDITLRYPLEQNCQKNLIKVIAENRKITISYNANTLLEGELGGPIDASLLTWSLVGDILEVSIVKSDPTMWSKFIKEDQQGEHLIEPINERPQGLTRETEMVPQSGQTFHSQQIEECDFETDKSEVFLRISGLSNKVTHQIHLGSHQVLLSQYLDSVQPPALGIRRDVDVCLWQPKLDQDGNFFCKHEGTLLAFGYVQASKTNRKYLSCSPNLSYSVVSESAGHIFIYRQNKPLLGGNLRNRTTGQQVKNVAQQQVFHLINEDILGIVAANQYLYILGETFILVLILNDS</sequence>
<proteinExistence type="predicted"/>
<comment type="caution">
    <text evidence="7">The sequence shown here is derived from an EMBL/GenBank/DDBJ whole genome shotgun (WGS) entry which is preliminary data.</text>
</comment>
<dbReference type="SUPFAM" id="SSF49764">
    <property type="entry name" value="HSP20-like chaperones"/>
    <property type="match status" value="1"/>
</dbReference>
<evidence type="ECO:0000259" key="6">
    <source>
        <dbReference type="PROSITE" id="PS51203"/>
    </source>
</evidence>
<dbReference type="GO" id="GO:0005634">
    <property type="term" value="C:nucleus"/>
    <property type="evidence" value="ECO:0007669"/>
    <property type="project" value="UniProtKB-SubCell"/>
</dbReference>
<dbReference type="InterPro" id="IPR037895">
    <property type="entry name" value="NUDCD1"/>
</dbReference>
<keyword evidence="4" id="KW-0963">Cytoplasm</keyword>
<accession>A0ABD1FFI1</accession>
<dbReference type="InterPro" id="IPR008978">
    <property type="entry name" value="HSP20-like_chaperone"/>
</dbReference>